<dbReference type="InterPro" id="IPR050155">
    <property type="entry name" value="HAD-like_hydrolase_sf"/>
</dbReference>
<dbReference type="GO" id="GO:0046872">
    <property type="term" value="F:metal ion binding"/>
    <property type="evidence" value="ECO:0007669"/>
    <property type="project" value="UniProtKB-KW"/>
</dbReference>
<dbReference type="PANTHER" id="PTHR43434">
    <property type="entry name" value="PHOSPHOGLYCOLATE PHOSPHATASE"/>
    <property type="match status" value="1"/>
</dbReference>
<dbReference type="NCBIfam" id="TIGR01549">
    <property type="entry name" value="HAD-SF-IA-v1"/>
    <property type="match status" value="1"/>
</dbReference>
<feature type="active site" description="Nucleophile" evidence="10">
    <location>
        <position position="9"/>
    </location>
</feature>
<evidence type="ECO:0000256" key="6">
    <source>
        <dbReference type="ARBA" id="ARBA00022723"/>
    </source>
</evidence>
<dbReference type="SFLD" id="SFLDG01129">
    <property type="entry name" value="C1.5:_HAD__Beta-PGM__Phosphata"/>
    <property type="match status" value="1"/>
</dbReference>
<dbReference type="EMBL" id="WESC01000020">
    <property type="protein sequence ID" value="KAB7738522.1"/>
    <property type="molecule type" value="Genomic_DNA"/>
</dbReference>
<dbReference type="SUPFAM" id="SSF56784">
    <property type="entry name" value="HAD-like"/>
    <property type="match status" value="1"/>
</dbReference>
<dbReference type="InterPro" id="IPR023214">
    <property type="entry name" value="HAD_sf"/>
</dbReference>
<dbReference type="NCBIfam" id="TIGR01509">
    <property type="entry name" value="HAD-SF-IA-v3"/>
    <property type="match status" value="1"/>
</dbReference>
<evidence type="ECO:0000256" key="9">
    <source>
        <dbReference type="ARBA" id="ARBA00023277"/>
    </source>
</evidence>
<dbReference type="Proteomes" id="UP000468901">
    <property type="component" value="Unassembled WGS sequence"/>
</dbReference>
<dbReference type="GO" id="GO:0005975">
    <property type="term" value="P:carbohydrate metabolic process"/>
    <property type="evidence" value="ECO:0007669"/>
    <property type="project" value="InterPro"/>
</dbReference>
<gene>
    <name evidence="11" type="ORF">F2P47_16550</name>
</gene>
<dbReference type="InterPro" id="IPR041492">
    <property type="entry name" value="HAD_2"/>
</dbReference>
<evidence type="ECO:0000256" key="5">
    <source>
        <dbReference type="ARBA" id="ARBA00013078"/>
    </source>
</evidence>
<keyword evidence="8 10" id="KW-0460">Magnesium</keyword>
<dbReference type="InterPro" id="IPR023198">
    <property type="entry name" value="PGP-like_dom2"/>
</dbReference>
<accession>A0A6N6VFP9</accession>
<evidence type="ECO:0000313" key="11">
    <source>
        <dbReference type="EMBL" id="KAB7738522.1"/>
    </source>
</evidence>
<comment type="function">
    <text evidence="10">Specifically catalyzes the dephosphorylation of 2-phosphoglycolate. Is involved in the dissimilation of the intracellular 2-phosphoglycolate formed during the DNA repair of 3'-phosphoglycolate ends, a major class of DNA lesions induced by oxidative stress.</text>
</comment>
<dbReference type="InterPro" id="IPR006439">
    <property type="entry name" value="HAD-SF_hydro_IA"/>
</dbReference>
<dbReference type="Pfam" id="PF13419">
    <property type="entry name" value="HAD_2"/>
    <property type="match status" value="1"/>
</dbReference>
<dbReference type="Gene3D" id="3.40.50.1000">
    <property type="entry name" value="HAD superfamily/HAD-like"/>
    <property type="match status" value="1"/>
</dbReference>
<dbReference type="InterPro" id="IPR036412">
    <property type="entry name" value="HAD-like_sf"/>
</dbReference>
<evidence type="ECO:0000256" key="1">
    <source>
        <dbReference type="ARBA" id="ARBA00000830"/>
    </source>
</evidence>
<comment type="pathway">
    <text evidence="3 10">Organic acid metabolism; glycolate biosynthesis; glycolate from 2-phosphoglycolate: step 1/1.</text>
</comment>
<keyword evidence="12" id="KW-1185">Reference proteome</keyword>
<comment type="similarity">
    <text evidence="4 10">Belongs to the HAD-like hydrolase superfamily. CbbY/CbbZ/Gph/YieH family.</text>
</comment>
<proteinExistence type="inferred from homology"/>
<evidence type="ECO:0000256" key="2">
    <source>
        <dbReference type="ARBA" id="ARBA00001946"/>
    </source>
</evidence>
<dbReference type="PANTHER" id="PTHR43434:SF1">
    <property type="entry name" value="PHOSPHOGLYCOLATE PHOSPHATASE"/>
    <property type="match status" value="1"/>
</dbReference>
<comment type="caution">
    <text evidence="11">The sequence shown here is derived from an EMBL/GenBank/DDBJ whole genome shotgun (WGS) entry which is preliminary data.</text>
</comment>
<dbReference type="SFLD" id="SFLDS00003">
    <property type="entry name" value="Haloacid_Dehalogenase"/>
    <property type="match status" value="1"/>
</dbReference>
<evidence type="ECO:0000256" key="10">
    <source>
        <dbReference type="HAMAP-Rule" id="MF_00495"/>
    </source>
</evidence>
<dbReference type="InterPro" id="IPR037512">
    <property type="entry name" value="PGPase_prok"/>
</dbReference>
<evidence type="ECO:0000313" key="12">
    <source>
        <dbReference type="Proteomes" id="UP000468901"/>
    </source>
</evidence>
<dbReference type="EC" id="3.1.3.18" evidence="5 10"/>
<comment type="catalytic activity">
    <reaction evidence="1 10">
        <text>2-phosphoglycolate + H2O = glycolate + phosphate</text>
        <dbReference type="Rhea" id="RHEA:14369"/>
        <dbReference type="ChEBI" id="CHEBI:15377"/>
        <dbReference type="ChEBI" id="CHEBI:29805"/>
        <dbReference type="ChEBI" id="CHEBI:43474"/>
        <dbReference type="ChEBI" id="CHEBI:58033"/>
        <dbReference type="EC" id="3.1.3.18"/>
    </reaction>
</comment>
<evidence type="ECO:0000256" key="4">
    <source>
        <dbReference type="ARBA" id="ARBA00006171"/>
    </source>
</evidence>
<feature type="binding site" evidence="10">
    <location>
        <position position="171"/>
    </location>
    <ligand>
        <name>Mg(2+)</name>
        <dbReference type="ChEBI" id="CHEBI:18420"/>
    </ligand>
</feature>
<protein>
    <recommendedName>
        <fullName evidence="5 10">Phosphoglycolate phosphatase</fullName>
        <shortName evidence="10">PGP</shortName>
        <shortName evidence="10">PGPase</shortName>
        <ecNumber evidence="5 10">3.1.3.18</ecNumber>
    </recommendedName>
</protein>
<keyword evidence="9 10" id="KW-0119">Carbohydrate metabolism</keyword>
<dbReference type="GO" id="GO:0006281">
    <property type="term" value="P:DNA repair"/>
    <property type="evidence" value="ECO:0007669"/>
    <property type="project" value="TreeGrafter"/>
</dbReference>
<keyword evidence="6 10" id="KW-0479">Metal-binding</keyword>
<organism evidence="11 12">
    <name type="scientific">Parvibaculum sedimenti</name>
    <dbReference type="NCBI Taxonomy" id="2608632"/>
    <lineage>
        <taxon>Bacteria</taxon>
        <taxon>Pseudomonadati</taxon>
        <taxon>Pseudomonadota</taxon>
        <taxon>Alphaproteobacteria</taxon>
        <taxon>Hyphomicrobiales</taxon>
        <taxon>Parvibaculaceae</taxon>
        <taxon>Parvibaculum</taxon>
    </lineage>
</organism>
<dbReference type="HAMAP" id="MF_00495">
    <property type="entry name" value="GPH_hydrolase_bact"/>
    <property type="match status" value="1"/>
</dbReference>
<feature type="binding site" evidence="10">
    <location>
        <position position="11"/>
    </location>
    <ligand>
        <name>Mg(2+)</name>
        <dbReference type="ChEBI" id="CHEBI:18420"/>
    </ligand>
</feature>
<reference evidence="11 12" key="1">
    <citation type="submission" date="2019-09" db="EMBL/GenBank/DDBJ databases">
        <title>Parvibaculum sedimenti sp. nov., isolated from sediment.</title>
        <authorList>
            <person name="Wang Y."/>
        </authorList>
    </citation>
    <scope>NUCLEOTIDE SEQUENCE [LARGE SCALE GENOMIC DNA]</scope>
    <source>
        <strain evidence="11 12">HXT-9</strain>
    </source>
</reference>
<evidence type="ECO:0000256" key="7">
    <source>
        <dbReference type="ARBA" id="ARBA00022801"/>
    </source>
</evidence>
<keyword evidence="7 10" id="KW-0378">Hydrolase</keyword>
<evidence type="ECO:0000256" key="8">
    <source>
        <dbReference type="ARBA" id="ARBA00022842"/>
    </source>
</evidence>
<comment type="cofactor">
    <cofactor evidence="2 10">
        <name>Mg(2+)</name>
        <dbReference type="ChEBI" id="CHEBI:18420"/>
    </cofactor>
</comment>
<name>A0A6N6VFP9_9HYPH</name>
<dbReference type="FunFam" id="3.40.50.1000:FF:000022">
    <property type="entry name" value="Phosphoglycolate phosphatase"/>
    <property type="match status" value="1"/>
</dbReference>
<feature type="binding site" evidence="10">
    <location>
        <position position="9"/>
    </location>
    <ligand>
        <name>Mg(2+)</name>
        <dbReference type="ChEBI" id="CHEBI:18420"/>
    </ligand>
</feature>
<dbReference type="AlphaFoldDB" id="A0A6N6VFP9"/>
<evidence type="ECO:0000256" key="3">
    <source>
        <dbReference type="ARBA" id="ARBA00004818"/>
    </source>
</evidence>
<dbReference type="GO" id="GO:0046295">
    <property type="term" value="P:glycolate biosynthetic process"/>
    <property type="evidence" value="ECO:0007669"/>
    <property type="project" value="UniProtKB-UniRule"/>
</dbReference>
<sequence>MPRPTLLFDLDGTLADTAGDLCETMNVILTRHNRPRVPASRVRHLVGGGARLLMERGFKETGPAASEELLDQTFEEFIAYYSEHIADHTELWPGVGPLLQRLEDADVLLAVCTNKVERLSRQLLEHLDIARHFPVVIGGDTLSVKKPDPEHLFEAIRLLGGDRKSTIMVGDSETDIDAAKNAGLPSICVSFGYTRQPVTELGADIIIDHFDEFPRAIATLLPDHFGGWR</sequence>
<dbReference type="Gene3D" id="1.10.150.240">
    <property type="entry name" value="Putative phosphatase, domain 2"/>
    <property type="match status" value="1"/>
</dbReference>
<dbReference type="UniPathway" id="UPA00865">
    <property type="reaction ID" value="UER00834"/>
</dbReference>
<dbReference type="GO" id="GO:0005829">
    <property type="term" value="C:cytosol"/>
    <property type="evidence" value="ECO:0007669"/>
    <property type="project" value="TreeGrafter"/>
</dbReference>
<dbReference type="GO" id="GO:0008967">
    <property type="term" value="F:phosphoglycolate phosphatase activity"/>
    <property type="evidence" value="ECO:0007669"/>
    <property type="project" value="UniProtKB-UniRule"/>
</dbReference>
<dbReference type="RefSeq" id="WP_152217498.1">
    <property type="nucleotide sequence ID" value="NZ_JBAQYD010000361.1"/>
</dbReference>